<name>A0A554MWX4_9EURY</name>
<dbReference type="InParanoid" id="A0A554MWX4"/>
<feature type="region of interest" description="Disordered" evidence="1">
    <location>
        <begin position="58"/>
        <end position="81"/>
    </location>
</feature>
<evidence type="ECO:0000313" key="2">
    <source>
        <dbReference type="EMBL" id="TSD09623.1"/>
    </source>
</evidence>
<organism evidence="2 3">
    <name type="scientific">Haloglomus irregulare</name>
    <dbReference type="NCBI Taxonomy" id="2234134"/>
    <lineage>
        <taxon>Archaea</taxon>
        <taxon>Methanobacteriati</taxon>
        <taxon>Methanobacteriota</taxon>
        <taxon>Stenosarchaea group</taxon>
        <taxon>Halobacteria</taxon>
        <taxon>Halobacteriales</taxon>
        <taxon>Natronomonadaceae</taxon>
        <taxon>Haloglomus</taxon>
    </lineage>
</organism>
<protein>
    <submittedName>
        <fullName evidence="2">Uncharacterized protein</fullName>
    </submittedName>
</protein>
<gene>
    <name evidence="2" type="ORF">DP107_14700</name>
</gene>
<dbReference type="EMBL" id="QMDX01000011">
    <property type="protein sequence ID" value="TSD09623.1"/>
    <property type="molecule type" value="Genomic_DNA"/>
</dbReference>
<evidence type="ECO:0000313" key="3">
    <source>
        <dbReference type="Proteomes" id="UP000319894"/>
    </source>
</evidence>
<sequence>MAVRRKPTARSPFDSTYSIGSTHAEAVQHNDAAAWNYDPPTPVLLPAVETTRRFPFSRPLGRSFSGTEGVENASDQWSSLT</sequence>
<dbReference type="Proteomes" id="UP000319894">
    <property type="component" value="Unassembled WGS sequence"/>
</dbReference>
<dbReference type="AlphaFoldDB" id="A0A554MWX4"/>
<comment type="caution">
    <text evidence="2">The sequence shown here is derived from an EMBL/GenBank/DDBJ whole genome shotgun (WGS) entry which is preliminary data.</text>
</comment>
<keyword evidence="3" id="KW-1185">Reference proteome</keyword>
<accession>A0A554MWX4</accession>
<reference evidence="2 3" key="1">
    <citation type="submission" date="2018-06" db="EMBL/GenBank/DDBJ databases">
        <title>Natronomonas sp. F16-60 a new haloarchaeon isolated from a solar saltern of Isla Cristina, Huelva, Spain.</title>
        <authorList>
            <person name="Duran-Viseras A."/>
            <person name="Sanchez-Porro C."/>
            <person name="Ventosa A."/>
        </authorList>
    </citation>
    <scope>NUCLEOTIDE SEQUENCE [LARGE SCALE GENOMIC DNA]</scope>
    <source>
        <strain evidence="2 3">F16-60</strain>
    </source>
</reference>
<evidence type="ECO:0000256" key="1">
    <source>
        <dbReference type="SAM" id="MobiDB-lite"/>
    </source>
</evidence>
<proteinExistence type="predicted"/>